<feature type="transmembrane region" description="Helical" evidence="8">
    <location>
        <begin position="152"/>
        <end position="180"/>
    </location>
</feature>
<feature type="transmembrane region" description="Helical" evidence="8">
    <location>
        <begin position="270"/>
        <end position="292"/>
    </location>
</feature>
<evidence type="ECO:0008006" key="11">
    <source>
        <dbReference type="Google" id="ProtNLM"/>
    </source>
</evidence>
<evidence type="ECO:0000313" key="10">
    <source>
        <dbReference type="Proteomes" id="UP000006906"/>
    </source>
</evidence>
<keyword evidence="4 8" id="KW-0812">Transmembrane</keyword>
<dbReference type="Proteomes" id="UP000006906">
    <property type="component" value="Chromosome 17"/>
</dbReference>
<dbReference type="PANTHER" id="PTHR46154:SF4">
    <property type="entry name" value="UREA ACTIVE TRANSPORTER"/>
    <property type="match status" value="1"/>
</dbReference>
<keyword evidence="3" id="KW-0813">Transport</keyword>
<feature type="transmembrane region" description="Helical" evidence="8">
    <location>
        <begin position="216"/>
        <end position="235"/>
    </location>
</feature>
<dbReference type="OMA" id="CKRALKP"/>
<dbReference type="NCBIfam" id="TIGR00813">
    <property type="entry name" value="sss"/>
    <property type="match status" value="1"/>
</dbReference>
<name>A0A2K3CP57_CHLRE</name>
<feature type="transmembrane region" description="Helical" evidence="8">
    <location>
        <begin position="574"/>
        <end position="593"/>
    </location>
</feature>
<dbReference type="EMBL" id="CM008978">
    <property type="protein sequence ID" value="PNW70055.1"/>
    <property type="molecule type" value="Genomic_DNA"/>
</dbReference>
<dbReference type="GeneID" id="5717252"/>
<feature type="transmembrane region" description="Helical" evidence="8">
    <location>
        <begin position="111"/>
        <end position="131"/>
    </location>
</feature>
<organism evidence="9 10">
    <name type="scientific">Chlamydomonas reinhardtii</name>
    <name type="common">Chlamydomonas smithii</name>
    <dbReference type="NCBI Taxonomy" id="3055"/>
    <lineage>
        <taxon>Eukaryota</taxon>
        <taxon>Viridiplantae</taxon>
        <taxon>Chlorophyta</taxon>
        <taxon>core chlorophytes</taxon>
        <taxon>Chlorophyceae</taxon>
        <taxon>CS clade</taxon>
        <taxon>Chlamydomonadales</taxon>
        <taxon>Chlamydomonadaceae</taxon>
        <taxon>Chlamydomonas</taxon>
    </lineage>
</organism>
<reference evidence="9 10" key="1">
    <citation type="journal article" date="2007" name="Science">
        <title>The Chlamydomonas genome reveals the evolution of key animal and plant functions.</title>
        <authorList>
            <person name="Merchant S.S."/>
            <person name="Prochnik S.E."/>
            <person name="Vallon O."/>
            <person name="Harris E.H."/>
            <person name="Karpowicz S.J."/>
            <person name="Witman G.B."/>
            <person name="Terry A."/>
            <person name="Salamov A."/>
            <person name="Fritz-Laylin L.K."/>
            <person name="Marechal-Drouard L."/>
            <person name="Marshall W.F."/>
            <person name="Qu L.H."/>
            <person name="Nelson D.R."/>
            <person name="Sanderfoot A.A."/>
            <person name="Spalding M.H."/>
            <person name="Kapitonov V.V."/>
            <person name="Ren Q."/>
            <person name="Ferris P."/>
            <person name="Lindquist E."/>
            <person name="Shapiro H."/>
            <person name="Lucas S.M."/>
            <person name="Grimwood J."/>
            <person name="Schmutz J."/>
            <person name="Cardol P."/>
            <person name="Cerutti H."/>
            <person name="Chanfreau G."/>
            <person name="Chen C.L."/>
            <person name="Cognat V."/>
            <person name="Croft M.T."/>
            <person name="Dent R."/>
            <person name="Dutcher S."/>
            <person name="Fernandez E."/>
            <person name="Fukuzawa H."/>
            <person name="Gonzalez-Ballester D."/>
            <person name="Gonzalez-Halphen D."/>
            <person name="Hallmann A."/>
            <person name="Hanikenne M."/>
            <person name="Hippler M."/>
            <person name="Inwood W."/>
            <person name="Jabbari K."/>
            <person name="Kalanon M."/>
            <person name="Kuras R."/>
            <person name="Lefebvre P.A."/>
            <person name="Lemaire S.D."/>
            <person name="Lobanov A.V."/>
            <person name="Lohr M."/>
            <person name="Manuell A."/>
            <person name="Meier I."/>
            <person name="Mets L."/>
            <person name="Mittag M."/>
            <person name="Mittelmeier T."/>
            <person name="Moroney J.V."/>
            <person name="Moseley J."/>
            <person name="Napoli C."/>
            <person name="Nedelcu A.M."/>
            <person name="Niyogi K."/>
            <person name="Novoselov S.V."/>
            <person name="Paulsen I.T."/>
            <person name="Pazour G."/>
            <person name="Purton S."/>
            <person name="Ral J.P."/>
            <person name="Riano-Pachon D.M."/>
            <person name="Riekhof W."/>
            <person name="Rymarquis L."/>
            <person name="Schroda M."/>
            <person name="Stern D."/>
            <person name="Umen J."/>
            <person name="Willows R."/>
            <person name="Wilson N."/>
            <person name="Zimmer S.L."/>
            <person name="Allmer J."/>
            <person name="Balk J."/>
            <person name="Bisova K."/>
            <person name="Chen C.J."/>
            <person name="Elias M."/>
            <person name="Gendler K."/>
            <person name="Hauser C."/>
            <person name="Lamb M.R."/>
            <person name="Ledford H."/>
            <person name="Long J.C."/>
            <person name="Minagawa J."/>
            <person name="Page M.D."/>
            <person name="Pan J."/>
            <person name="Pootakham W."/>
            <person name="Roje S."/>
            <person name="Rose A."/>
            <person name="Stahlberg E."/>
            <person name="Terauchi A.M."/>
            <person name="Yang P."/>
            <person name="Ball S."/>
            <person name="Bowler C."/>
            <person name="Dieckmann C.L."/>
            <person name="Gladyshev V.N."/>
            <person name="Green P."/>
            <person name="Jorgensen R."/>
            <person name="Mayfield S."/>
            <person name="Mueller-Roeber B."/>
            <person name="Rajamani S."/>
            <person name="Sayre R.T."/>
            <person name="Brokstein P."/>
            <person name="Dubchak I."/>
            <person name="Goodstein D."/>
            <person name="Hornick L."/>
            <person name="Huang Y.W."/>
            <person name="Jhaveri J."/>
            <person name="Luo Y."/>
            <person name="Martinez D."/>
            <person name="Ngau W.C."/>
            <person name="Otillar B."/>
            <person name="Poliakov A."/>
            <person name="Porter A."/>
            <person name="Szajkowski L."/>
            <person name="Werner G."/>
            <person name="Zhou K."/>
            <person name="Grigoriev I.V."/>
            <person name="Rokhsar D.S."/>
            <person name="Grossman A.R."/>
        </authorList>
    </citation>
    <scope>NUCLEOTIDE SEQUENCE [LARGE SCALE GENOMIC DNA]</scope>
    <source>
        <strain evidence="10">CC-503</strain>
    </source>
</reference>
<feature type="transmembrane region" description="Helical" evidence="8">
    <location>
        <begin position="467"/>
        <end position="488"/>
    </location>
</feature>
<feature type="transmembrane region" description="Helical" evidence="8">
    <location>
        <begin position="415"/>
        <end position="434"/>
    </location>
</feature>
<evidence type="ECO:0000256" key="6">
    <source>
        <dbReference type="ARBA" id="ARBA00023136"/>
    </source>
</evidence>
<dbReference type="STRING" id="3055.A0A2K3CP57"/>
<protein>
    <recommendedName>
        <fullName evidence="11">Urea active transporter</fullName>
    </recommendedName>
</protein>
<dbReference type="GO" id="GO:0071918">
    <property type="term" value="P:urea transmembrane transport"/>
    <property type="evidence" value="ECO:0000318"/>
    <property type="project" value="GO_Central"/>
</dbReference>
<dbReference type="InterPro" id="IPR001734">
    <property type="entry name" value="Na/solute_symporter"/>
</dbReference>
<comment type="similarity">
    <text evidence="2 7">Belongs to the sodium:solute symporter (SSF) (TC 2.A.21) family.</text>
</comment>
<dbReference type="InterPro" id="IPR031155">
    <property type="entry name" value="DUR"/>
</dbReference>
<keyword evidence="10" id="KW-1185">Reference proteome</keyword>
<dbReference type="OrthoDB" id="6132759at2759"/>
<evidence type="ECO:0000256" key="4">
    <source>
        <dbReference type="ARBA" id="ARBA00022692"/>
    </source>
</evidence>
<feature type="transmembrane region" description="Helical" evidence="8">
    <location>
        <begin position="33"/>
        <end position="55"/>
    </location>
</feature>
<dbReference type="InParanoid" id="A0A2K3CP57"/>
<keyword evidence="6 8" id="KW-0472">Membrane</keyword>
<dbReference type="GO" id="GO:0015204">
    <property type="term" value="F:urea transmembrane transporter activity"/>
    <property type="evidence" value="ECO:0000318"/>
    <property type="project" value="GO_Central"/>
</dbReference>
<feature type="transmembrane region" description="Helical" evidence="8">
    <location>
        <begin position="67"/>
        <end position="91"/>
    </location>
</feature>
<dbReference type="FunCoup" id="A0A2K3CP57">
    <property type="interactions" value="136"/>
</dbReference>
<dbReference type="GO" id="GO:0005886">
    <property type="term" value="C:plasma membrane"/>
    <property type="evidence" value="ECO:0000318"/>
    <property type="project" value="GO_Central"/>
</dbReference>
<feature type="transmembrane region" description="Helical" evidence="8">
    <location>
        <begin position="605"/>
        <end position="629"/>
    </location>
</feature>
<evidence type="ECO:0000256" key="7">
    <source>
        <dbReference type="RuleBase" id="RU362091"/>
    </source>
</evidence>
<feature type="transmembrane region" description="Helical" evidence="8">
    <location>
        <begin position="354"/>
        <end position="376"/>
    </location>
</feature>
<feature type="transmembrane region" description="Helical" evidence="8">
    <location>
        <begin position="508"/>
        <end position="530"/>
    </location>
</feature>
<dbReference type="PROSITE" id="PS50283">
    <property type="entry name" value="NA_SOLUT_SYMP_3"/>
    <property type="match status" value="1"/>
</dbReference>
<dbReference type="PANTHER" id="PTHR46154">
    <property type="match status" value="1"/>
</dbReference>
<comment type="subcellular location">
    <subcellularLocation>
        <location evidence="1">Membrane</location>
        <topology evidence="1">Multi-pass membrane protein</topology>
    </subcellularLocation>
</comment>
<feature type="transmembrane region" description="Helical" evidence="8">
    <location>
        <begin position="312"/>
        <end position="334"/>
    </location>
</feature>
<proteinExistence type="inferred from homology"/>
<gene>
    <name evidence="9" type="ORF">CHLRE_17g703800v5</name>
</gene>
<keyword evidence="5 8" id="KW-1133">Transmembrane helix</keyword>
<dbReference type="Gene3D" id="1.20.1730.10">
    <property type="entry name" value="Sodium/glucose cotransporter"/>
    <property type="match status" value="1"/>
</dbReference>
<accession>A0A2K3CP57</accession>
<dbReference type="KEGG" id="cre:CHLRE_17g703800v5"/>
<dbReference type="CDD" id="cd11476">
    <property type="entry name" value="SLC5sbd_DUR3"/>
    <property type="match status" value="1"/>
</dbReference>
<dbReference type="InterPro" id="IPR038377">
    <property type="entry name" value="Na/Glc_symporter_sf"/>
</dbReference>
<dbReference type="RefSeq" id="XP_042914420.1">
    <property type="nucleotide sequence ID" value="XM_043071961.1"/>
</dbReference>
<evidence type="ECO:0000256" key="2">
    <source>
        <dbReference type="ARBA" id="ARBA00006434"/>
    </source>
</evidence>
<evidence type="ECO:0000256" key="1">
    <source>
        <dbReference type="ARBA" id="ARBA00004141"/>
    </source>
</evidence>
<dbReference type="Gramene" id="PNW70055">
    <property type="protein sequence ID" value="PNW70055"/>
    <property type="gene ID" value="CHLRE_17g703800v5"/>
</dbReference>
<feature type="transmembrane region" description="Helical" evidence="8">
    <location>
        <begin position="186"/>
        <end position="204"/>
    </location>
</feature>
<evidence type="ECO:0000256" key="8">
    <source>
        <dbReference type="SAM" id="Phobius"/>
    </source>
</evidence>
<dbReference type="AlphaFoldDB" id="A0A2K3CP57"/>
<feature type="transmembrane region" description="Helical" evidence="8">
    <location>
        <begin position="440"/>
        <end position="460"/>
    </location>
</feature>
<dbReference type="Pfam" id="PF00474">
    <property type="entry name" value="SSF"/>
    <property type="match status" value="1"/>
</dbReference>
<sequence length="670" mass="71926">MSNATCTNLFGLTQYDGQCQFFGSGDTALPEGLGWFILVGLGGVFALIPTALIYLDRRINGGGKDSESFATAGHTIGMGLTACDIVAKWTWAATLLQSSNVAYSFGVSGPFWYAAGATVQVLLFAILAVEIKRKAPTIHTFLEIIRCRWGNVAHIIFMVYGFMTNLIVTAMLILGGAAVMEALTGVSVYASSFLIPAGVVIYTCVGGMKGTMVAEWLNVCVIYIALLIFMFQVYATNPDLGSISKVWQRLSAIAETKPVVDNMGGSYMTMFSKSGIIFGIINIIGNFGTVFVDQSYWQGAIAAKPSATYKGYLLGGLCWFAIPFTMATTMGLGARALDLPITKAEASAGLVPPALAVHLMGQGGAFLITFQLFIAVTSTACAEQMAVSTIVVYDIYKAYINKNASSRSMLILQRVMVLVYAIISGVVSVILLKLNVSLGWVYLFMGIVIGSAVFPIAACLTWAKCSAVAACTSAIVTTPLAIMTWLITAAKLNDGVINLDTTGQDYPMLAGNLVALFLSMLLCIILSHIWPQDFDWEELKKAPTTAAAAAAAEEQPHNPDDEDSPEALDRVIKFTWATGGTLTLVLLILWPILALPAKVFSEGYFTMWVVIAMIWGIVASTVCIVLPVFEARHMILMVLSGKKHIPSTVEESVQAKNEHMSLPPVQPNRA</sequence>
<evidence type="ECO:0000313" key="9">
    <source>
        <dbReference type="EMBL" id="PNW70055.1"/>
    </source>
</evidence>
<evidence type="ECO:0000256" key="5">
    <source>
        <dbReference type="ARBA" id="ARBA00022989"/>
    </source>
</evidence>
<evidence type="ECO:0000256" key="3">
    <source>
        <dbReference type="ARBA" id="ARBA00022448"/>
    </source>
</evidence>